<feature type="compositionally biased region" description="Basic residues" evidence="1">
    <location>
        <begin position="95"/>
        <end position="108"/>
    </location>
</feature>
<dbReference type="EMBL" id="MJFZ01000490">
    <property type="protein sequence ID" value="RAW28419.1"/>
    <property type="molecule type" value="Genomic_DNA"/>
</dbReference>
<feature type="chain" id="PRO_5039985590" description="RxLR effector protein" evidence="2">
    <location>
        <begin position="22"/>
        <end position="108"/>
    </location>
</feature>
<dbReference type="Proteomes" id="UP000760860">
    <property type="component" value="Unassembled WGS sequence"/>
</dbReference>
<reference evidence="8" key="3">
    <citation type="submission" date="2021-01" db="EMBL/GenBank/DDBJ databases">
        <title>Phytophthora aleatoria, a newly-described species from Pinus radiata is distinct from Phytophthora cactorum isolates based on comparative genomics.</title>
        <authorList>
            <person name="Mcdougal R."/>
            <person name="Panda P."/>
            <person name="Williams N."/>
            <person name="Studholme D.J."/>
        </authorList>
    </citation>
    <scope>NUCLEOTIDE SEQUENCE</scope>
    <source>
        <strain evidence="8">NZFS 3830</strain>
    </source>
</reference>
<accession>A0A329RVU2</accession>
<dbReference type="Proteomes" id="UP000774804">
    <property type="component" value="Unassembled WGS sequence"/>
</dbReference>
<evidence type="ECO:0000313" key="7">
    <source>
        <dbReference type="EMBL" id="KAG3222413.1"/>
    </source>
</evidence>
<feature type="signal peptide" evidence="2">
    <location>
        <begin position="1"/>
        <end position="21"/>
    </location>
</feature>
<evidence type="ECO:0000313" key="6">
    <source>
        <dbReference type="EMBL" id="KAG2987559.1"/>
    </source>
</evidence>
<evidence type="ECO:0000313" key="10">
    <source>
        <dbReference type="Proteomes" id="UP000251314"/>
    </source>
</evidence>
<feature type="compositionally biased region" description="Basic residues" evidence="1">
    <location>
        <begin position="67"/>
        <end position="77"/>
    </location>
</feature>
<feature type="compositionally biased region" description="Acidic residues" evidence="1">
    <location>
        <begin position="82"/>
        <end position="91"/>
    </location>
</feature>
<sequence>MRLYVLLATVIAATLVATGNALTDAQDESKITALRKATTTADIATADSLAERLLVTNELESKEERGRKKRRRRRWFRRSKDDEDEDSDDDSDDKRRKRRRRRRHFSIF</sequence>
<dbReference type="EMBL" id="RCMK01000326">
    <property type="protein sequence ID" value="KAG2936479.1"/>
    <property type="molecule type" value="Genomic_DNA"/>
</dbReference>
<protein>
    <recommendedName>
        <fullName evidence="11">RxLR effector protein</fullName>
    </recommendedName>
</protein>
<dbReference type="EMBL" id="RCML01000169">
    <property type="protein sequence ID" value="KAG2987559.1"/>
    <property type="molecule type" value="Genomic_DNA"/>
</dbReference>
<keyword evidence="10" id="KW-1185">Reference proteome</keyword>
<dbReference type="Proteomes" id="UP000688947">
    <property type="component" value="Unassembled WGS sequence"/>
</dbReference>
<reference evidence="9 10" key="1">
    <citation type="submission" date="2018-01" db="EMBL/GenBank/DDBJ databases">
        <title>Draft genome of the strawberry crown rot pathogen Phytophthora cactorum.</title>
        <authorList>
            <person name="Armitage A.D."/>
            <person name="Lysoe E."/>
            <person name="Nellist C.F."/>
            <person name="Harrison R.J."/>
            <person name="Brurberg M.B."/>
        </authorList>
    </citation>
    <scope>NUCLEOTIDE SEQUENCE [LARGE SCALE GENOMIC DNA]</scope>
    <source>
        <strain evidence="9 10">10300</strain>
    </source>
</reference>
<evidence type="ECO:0000313" key="3">
    <source>
        <dbReference type="EMBL" id="KAG2855923.1"/>
    </source>
</evidence>
<proteinExistence type="predicted"/>
<organism evidence="9 10">
    <name type="scientific">Phytophthora cactorum</name>
    <dbReference type="NCBI Taxonomy" id="29920"/>
    <lineage>
        <taxon>Eukaryota</taxon>
        <taxon>Sar</taxon>
        <taxon>Stramenopiles</taxon>
        <taxon>Oomycota</taxon>
        <taxon>Peronosporomycetes</taxon>
        <taxon>Peronosporales</taxon>
        <taxon>Peronosporaceae</taxon>
        <taxon>Phytophthora</taxon>
    </lineage>
</organism>
<dbReference type="Proteomes" id="UP000735874">
    <property type="component" value="Unassembled WGS sequence"/>
</dbReference>
<dbReference type="Proteomes" id="UP000251314">
    <property type="component" value="Unassembled WGS sequence"/>
</dbReference>
<evidence type="ECO:0000313" key="9">
    <source>
        <dbReference type="EMBL" id="RAW28419.1"/>
    </source>
</evidence>
<name>A0A329RVU2_9STRA</name>
<dbReference type="EMBL" id="RCMG01000354">
    <property type="protein sequence ID" value="KAG2855923.1"/>
    <property type="molecule type" value="Genomic_DNA"/>
</dbReference>
<dbReference type="AlphaFoldDB" id="A0A329RVU2"/>
<keyword evidence="2" id="KW-0732">Signal</keyword>
<feature type="region of interest" description="Disordered" evidence="1">
    <location>
        <begin position="60"/>
        <end position="108"/>
    </location>
</feature>
<dbReference type="EMBL" id="RCMI01000405">
    <property type="protein sequence ID" value="KAG2912697.1"/>
    <property type="molecule type" value="Genomic_DNA"/>
</dbReference>
<gene>
    <name evidence="8" type="ORF">JG687_00005452</name>
    <name evidence="9" type="ORF">PC110_g15209</name>
    <name evidence="3" type="ORF">PC113_g12017</name>
    <name evidence="4" type="ORF">PC115_g12254</name>
    <name evidence="5" type="ORF">PC117_g12094</name>
    <name evidence="6" type="ORF">PC118_g7200</name>
    <name evidence="7" type="ORF">PC129_g6862</name>
</gene>
<dbReference type="EMBL" id="JAENGZ010000206">
    <property type="protein sequence ID" value="KAG6965393.1"/>
    <property type="molecule type" value="Genomic_DNA"/>
</dbReference>
<reference evidence="3" key="2">
    <citation type="submission" date="2018-10" db="EMBL/GenBank/DDBJ databases">
        <title>Effector identification in a new, highly contiguous assembly of the strawberry crown rot pathogen Phytophthora cactorum.</title>
        <authorList>
            <person name="Armitage A.D."/>
            <person name="Nellist C.F."/>
            <person name="Bates H."/>
            <person name="Vickerstaff R.J."/>
            <person name="Harrison R.J."/>
        </authorList>
    </citation>
    <scope>NUCLEOTIDE SEQUENCE</scope>
    <source>
        <strain evidence="3">15-7</strain>
        <strain evidence="4">4032</strain>
        <strain evidence="5">4040</strain>
        <strain evidence="6">P415</strain>
        <strain evidence="7">P421</strain>
    </source>
</reference>
<evidence type="ECO:0000256" key="2">
    <source>
        <dbReference type="SAM" id="SignalP"/>
    </source>
</evidence>
<evidence type="ECO:0008006" key="11">
    <source>
        <dbReference type="Google" id="ProtNLM"/>
    </source>
</evidence>
<dbReference type="Proteomes" id="UP000697107">
    <property type="component" value="Unassembled WGS sequence"/>
</dbReference>
<evidence type="ECO:0000313" key="8">
    <source>
        <dbReference type="EMBL" id="KAG6965393.1"/>
    </source>
</evidence>
<evidence type="ECO:0000313" key="5">
    <source>
        <dbReference type="EMBL" id="KAG2936479.1"/>
    </source>
</evidence>
<dbReference type="Proteomes" id="UP000736787">
    <property type="component" value="Unassembled WGS sequence"/>
</dbReference>
<comment type="caution">
    <text evidence="9">The sequence shown here is derived from an EMBL/GenBank/DDBJ whole genome shotgun (WGS) entry which is preliminary data.</text>
</comment>
<dbReference type="EMBL" id="RCMV01000181">
    <property type="protein sequence ID" value="KAG3222413.1"/>
    <property type="molecule type" value="Genomic_DNA"/>
</dbReference>
<evidence type="ECO:0000313" key="4">
    <source>
        <dbReference type="EMBL" id="KAG2912697.1"/>
    </source>
</evidence>
<evidence type="ECO:0000256" key="1">
    <source>
        <dbReference type="SAM" id="MobiDB-lite"/>
    </source>
</evidence>
<dbReference type="VEuPathDB" id="FungiDB:PC110_g15209"/>